<dbReference type="OrthoDB" id="3836772at2759"/>
<dbReference type="RefSeq" id="XP_046117671.1">
    <property type="nucleotide sequence ID" value="XM_046257535.1"/>
</dbReference>
<dbReference type="AlphaFoldDB" id="A0A9P7ZL61"/>
<dbReference type="Proteomes" id="UP000887229">
    <property type="component" value="Unassembled WGS sequence"/>
</dbReference>
<dbReference type="EMBL" id="MU251256">
    <property type="protein sequence ID" value="KAG9253747.1"/>
    <property type="molecule type" value="Genomic_DNA"/>
</dbReference>
<reference evidence="2" key="1">
    <citation type="journal article" date="2021" name="IMA Fungus">
        <title>Genomic characterization of three marine fungi, including Emericellopsis atlantica sp. nov. with signatures of a generalist lifestyle and marine biomass degradation.</title>
        <authorList>
            <person name="Hagestad O.C."/>
            <person name="Hou L."/>
            <person name="Andersen J.H."/>
            <person name="Hansen E.H."/>
            <person name="Altermark B."/>
            <person name="Li C."/>
            <person name="Kuhnert E."/>
            <person name="Cox R.J."/>
            <person name="Crous P.W."/>
            <person name="Spatafora J.W."/>
            <person name="Lail K."/>
            <person name="Amirebrahimi M."/>
            <person name="Lipzen A."/>
            <person name="Pangilinan J."/>
            <person name="Andreopoulos W."/>
            <person name="Hayes R.D."/>
            <person name="Ng V."/>
            <person name="Grigoriev I.V."/>
            <person name="Jackson S.A."/>
            <person name="Sutton T.D.S."/>
            <person name="Dobson A.D.W."/>
            <person name="Rama T."/>
        </authorList>
    </citation>
    <scope>NUCLEOTIDE SEQUENCE</scope>
    <source>
        <strain evidence="2">TS7</strain>
    </source>
</reference>
<sequence>MKYAFVSALLAGLSQTALAQTSCLDSCQVADNACRTAPNANLSTCASNLAACQERCPAVSPMSSSTQAPVATHTPDVVEEVVVVCHVCEEEAAKKNAQCKAECQMKENACRTAPGANQSTCSSEYAGCEAHCPPPTTVPQHGDECATKCMDADNKCRTTPGANLSTCASDLARCKTSCPQQRYQPTPPPPGPTHGDCHECAGNQDQCRAQCQAADNKCRTAPGANLSTCASELAGCEAKCPPPRNGQECAAKCQTLDNECRTKPGANLSTCASEFAGCKSKCPATTPQNGEECAAKCQTLDNKCRTAPGANLSTCASDLSACKSKCPVRTMTAMPHPVPTNNKVVVNNNNNNNGQQCTVECDTVYTTCCAVPGANIVSCGQDKEVCYERCPAGGHKNGTVLTAGSERMQPAFMAVAALGFAALF</sequence>
<organism evidence="2 3">
    <name type="scientific">Emericellopsis atlantica</name>
    <dbReference type="NCBI Taxonomy" id="2614577"/>
    <lineage>
        <taxon>Eukaryota</taxon>
        <taxon>Fungi</taxon>
        <taxon>Dikarya</taxon>
        <taxon>Ascomycota</taxon>
        <taxon>Pezizomycotina</taxon>
        <taxon>Sordariomycetes</taxon>
        <taxon>Hypocreomycetidae</taxon>
        <taxon>Hypocreales</taxon>
        <taxon>Bionectriaceae</taxon>
        <taxon>Emericellopsis</taxon>
    </lineage>
</organism>
<dbReference type="GeneID" id="70288438"/>
<accession>A0A9P7ZL61</accession>
<evidence type="ECO:0000256" key="1">
    <source>
        <dbReference type="SAM" id="SignalP"/>
    </source>
</evidence>
<protein>
    <submittedName>
        <fullName evidence="2">Uncharacterized protein</fullName>
    </submittedName>
</protein>
<keyword evidence="1" id="KW-0732">Signal</keyword>
<keyword evidence="3" id="KW-1185">Reference proteome</keyword>
<feature type="chain" id="PRO_5040238886" evidence="1">
    <location>
        <begin position="20"/>
        <end position="424"/>
    </location>
</feature>
<proteinExistence type="predicted"/>
<comment type="caution">
    <text evidence="2">The sequence shown here is derived from an EMBL/GenBank/DDBJ whole genome shotgun (WGS) entry which is preliminary data.</text>
</comment>
<feature type="signal peptide" evidence="1">
    <location>
        <begin position="1"/>
        <end position="19"/>
    </location>
</feature>
<name>A0A9P7ZL61_9HYPO</name>
<gene>
    <name evidence="2" type="ORF">F5Z01DRAFT_127236</name>
</gene>
<evidence type="ECO:0000313" key="3">
    <source>
        <dbReference type="Proteomes" id="UP000887229"/>
    </source>
</evidence>
<evidence type="ECO:0000313" key="2">
    <source>
        <dbReference type="EMBL" id="KAG9253747.1"/>
    </source>
</evidence>